<keyword evidence="1" id="KW-0812">Transmembrane</keyword>
<dbReference type="RefSeq" id="WP_046363111.1">
    <property type="nucleotide sequence ID" value="NZ_CALTXN010000015.1"/>
</dbReference>
<evidence type="ECO:0000313" key="4">
    <source>
        <dbReference type="EMBL" id="TDL04479.1"/>
    </source>
</evidence>
<sequence>MSRSIDTRLLGCAAVLAFPASLAVMLMATPGAPLLYWTVSAFALVIALAVLVAGERAWEDTVAKAQAAGLVASEPGH</sequence>
<dbReference type="EMBL" id="JYNU01000016">
    <property type="protein sequence ID" value="KMO75605.1"/>
    <property type="molecule type" value="Genomic_DNA"/>
</dbReference>
<reference evidence="4 7" key="3">
    <citation type="submission" date="2019-01" db="EMBL/GenBank/DDBJ databases">
        <title>High-quality-draft genome sequences of five non-tuberculosis mycobacteriaceae isolated from a nosocomial environment.</title>
        <authorList>
            <person name="Tiago I."/>
            <person name="Alarico S."/>
            <person name="Pereira S.G."/>
            <person name="Coelho C."/>
            <person name="Maranha A."/>
            <person name="Empadinhas N."/>
        </authorList>
    </citation>
    <scope>NUCLEOTIDE SEQUENCE [LARGE SCALE GENOMIC DNA]</scope>
    <source>
        <strain evidence="4 7">22DIII</strain>
    </source>
</reference>
<dbReference type="EMBL" id="LAUZ02000039">
    <property type="protein sequence ID" value="KKF01878.1"/>
    <property type="molecule type" value="Genomic_DNA"/>
</dbReference>
<evidence type="ECO:0000313" key="2">
    <source>
        <dbReference type="EMBL" id="KKF01878.1"/>
    </source>
</evidence>
<gene>
    <name evidence="4" type="ORF">EUA04_22130</name>
    <name evidence="3" type="ORF">MOBUDSM44075_02974</name>
    <name evidence="2" type="ORF">WN67_11225</name>
</gene>
<comment type="caution">
    <text evidence="3">The sequence shown here is derived from an EMBL/GenBank/DDBJ whole genome shotgun (WGS) entry which is preliminary data.</text>
</comment>
<dbReference type="EMBL" id="SDLP01000008">
    <property type="protein sequence ID" value="TDL04479.1"/>
    <property type="molecule type" value="Genomic_DNA"/>
</dbReference>
<feature type="transmembrane region" description="Helical" evidence="1">
    <location>
        <begin position="34"/>
        <end position="54"/>
    </location>
</feature>
<evidence type="ECO:0000313" key="6">
    <source>
        <dbReference type="Proteomes" id="UP000036313"/>
    </source>
</evidence>
<dbReference type="OrthoDB" id="9981621at2"/>
<reference evidence="3 6" key="1">
    <citation type="journal article" date="2015" name="Genome Biol. Evol.">
        <title>Characterization of Three Mycobacterium spp. with Potential Use in Bioremediation by Genome Sequencing and Comparative Genomics.</title>
        <authorList>
            <person name="Das S."/>
            <person name="Pettersson B.M."/>
            <person name="Behra P.R."/>
            <person name="Ramesh M."/>
            <person name="Dasgupta S."/>
            <person name="Bhattacharya A."/>
            <person name="Kirsebom L.A."/>
        </authorList>
    </citation>
    <scope>NUCLEOTIDE SEQUENCE [LARGE SCALE GENOMIC DNA]</scope>
    <source>
        <strain evidence="3 6">DSM 44075</strain>
    </source>
</reference>
<name>A0A0J6VX01_9MYCO</name>
<proteinExistence type="predicted"/>
<accession>A0A0J6VX01</accession>
<protein>
    <submittedName>
        <fullName evidence="3">Uncharacterized protein</fullName>
    </submittedName>
</protein>
<evidence type="ECO:0000313" key="5">
    <source>
        <dbReference type="Proteomes" id="UP000034150"/>
    </source>
</evidence>
<organism evidence="3 6">
    <name type="scientific">Mycolicibacterium obuense</name>
    <dbReference type="NCBI Taxonomy" id="1807"/>
    <lineage>
        <taxon>Bacteria</taxon>
        <taxon>Bacillati</taxon>
        <taxon>Actinomycetota</taxon>
        <taxon>Actinomycetes</taxon>
        <taxon>Mycobacteriales</taxon>
        <taxon>Mycobacteriaceae</taxon>
        <taxon>Mycolicibacterium</taxon>
    </lineage>
</organism>
<reference evidence="2 5" key="2">
    <citation type="submission" date="2015-04" db="EMBL/GenBank/DDBJ databases">
        <title>Genome sequence of Mycobacterium obuense UC1.</title>
        <authorList>
            <person name="Greninger A.L."/>
            <person name="Cunningham G."/>
            <person name="Chiu C.Y."/>
            <person name="Miller S."/>
        </authorList>
    </citation>
    <scope>NUCLEOTIDE SEQUENCE [LARGE SCALE GENOMIC DNA]</scope>
    <source>
        <strain evidence="2 5">UC1</strain>
    </source>
</reference>
<keyword evidence="5" id="KW-1185">Reference proteome</keyword>
<dbReference type="PATRIC" id="fig|1807.13.peg.3422"/>
<keyword evidence="1" id="KW-1133">Transmembrane helix</keyword>
<evidence type="ECO:0000256" key="1">
    <source>
        <dbReference type="SAM" id="Phobius"/>
    </source>
</evidence>
<feature type="transmembrane region" description="Helical" evidence="1">
    <location>
        <begin position="9"/>
        <end position="28"/>
    </location>
</feature>
<dbReference type="Proteomes" id="UP000294952">
    <property type="component" value="Unassembled WGS sequence"/>
</dbReference>
<evidence type="ECO:0000313" key="3">
    <source>
        <dbReference type="EMBL" id="KMO75605.1"/>
    </source>
</evidence>
<dbReference type="Proteomes" id="UP000036313">
    <property type="component" value="Unassembled WGS sequence"/>
</dbReference>
<evidence type="ECO:0000313" key="7">
    <source>
        <dbReference type="Proteomes" id="UP000294952"/>
    </source>
</evidence>
<dbReference type="AlphaFoldDB" id="A0A0J6VX01"/>
<keyword evidence="1" id="KW-0472">Membrane</keyword>
<dbReference type="Proteomes" id="UP000034150">
    <property type="component" value="Unassembled WGS sequence"/>
</dbReference>